<gene>
    <name evidence="7" type="ordered locus">Halha_2040</name>
</gene>
<dbReference type="AlphaFoldDB" id="L0KCY4"/>
<accession>L0KCY4</accession>
<dbReference type="STRING" id="748449.Halha_2040"/>
<dbReference type="InterPro" id="IPR004701">
    <property type="entry name" value="PTS_EIIA_man-typ"/>
</dbReference>
<comment type="catalytic activity">
    <reaction evidence="1">
        <text>dihydroxyacetone + phosphoenolpyruvate = dihydroxyacetone phosphate + pyruvate</text>
        <dbReference type="Rhea" id="RHEA:18381"/>
        <dbReference type="ChEBI" id="CHEBI:15361"/>
        <dbReference type="ChEBI" id="CHEBI:16016"/>
        <dbReference type="ChEBI" id="CHEBI:57642"/>
        <dbReference type="ChEBI" id="CHEBI:58702"/>
        <dbReference type="EC" id="2.7.1.121"/>
    </reaction>
</comment>
<keyword evidence="7" id="KW-0418">Kinase</keyword>
<dbReference type="GO" id="GO:0047324">
    <property type="term" value="F:phosphoenolpyruvate-glycerone phosphotransferase activity"/>
    <property type="evidence" value="ECO:0007669"/>
    <property type="project" value="UniProtKB-EC"/>
</dbReference>
<dbReference type="InterPro" id="IPR012844">
    <property type="entry name" value="DhaM_N"/>
</dbReference>
<dbReference type="NCBIfam" id="TIGR02364">
    <property type="entry name" value="dha_pts"/>
    <property type="match status" value="1"/>
</dbReference>
<dbReference type="Gene3D" id="3.40.50.510">
    <property type="entry name" value="Phosphotransferase system, mannose-type IIA component"/>
    <property type="match status" value="1"/>
</dbReference>
<protein>
    <recommendedName>
        <fullName evidence="3">phosphoenolpyruvate--glycerone phosphotransferase</fullName>
        <ecNumber evidence="3">2.7.1.121</ecNumber>
    </recommendedName>
</protein>
<evidence type="ECO:0000256" key="1">
    <source>
        <dbReference type="ARBA" id="ARBA00001113"/>
    </source>
</evidence>
<evidence type="ECO:0000256" key="5">
    <source>
        <dbReference type="ARBA" id="ARBA00046577"/>
    </source>
</evidence>
<organism evidence="7 8">
    <name type="scientific">Halobacteroides halobius (strain ATCC 35273 / DSM 5150 / MD-1)</name>
    <dbReference type="NCBI Taxonomy" id="748449"/>
    <lineage>
        <taxon>Bacteria</taxon>
        <taxon>Bacillati</taxon>
        <taxon>Bacillota</taxon>
        <taxon>Clostridia</taxon>
        <taxon>Halanaerobiales</taxon>
        <taxon>Halobacteroidaceae</taxon>
        <taxon>Halobacteroides</taxon>
    </lineage>
</organism>
<dbReference type="GO" id="GO:0019563">
    <property type="term" value="P:glycerol catabolic process"/>
    <property type="evidence" value="ECO:0007669"/>
    <property type="project" value="InterPro"/>
</dbReference>
<proteinExistence type="predicted"/>
<keyword evidence="4" id="KW-0808">Transferase</keyword>
<evidence type="ECO:0000256" key="2">
    <source>
        <dbReference type="ARBA" id="ARBA00002788"/>
    </source>
</evidence>
<dbReference type="EC" id="2.7.1.121" evidence="3"/>
<comment type="subunit">
    <text evidence="5">Homodimer. The dihydroxyacetone kinase complex is composed of a homodimer of DhaM, a homodimer of DhaK and the subunit DhaL.</text>
</comment>
<reference evidence="8" key="1">
    <citation type="submission" date="2012-02" db="EMBL/GenBank/DDBJ databases">
        <title>The complete genome of Halobacteroides halobius DSM 5150.</title>
        <authorList>
            <person name="Lucas S."/>
            <person name="Copeland A."/>
            <person name="Lapidus A."/>
            <person name="Glavina del Rio T."/>
            <person name="Dalin E."/>
            <person name="Tice H."/>
            <person name="Bruce D."/>
            <person name="Goodwin L."/>
            <person name="Pitluck S."/>
            <person name="Peters L."/>
            <person name="Mikhailova N."/>
            <person name="Gu W."/>
            <person name="Kyrpides N."/>
            <person name="Mavromatis K."/>
            <person name="Ivanova N."/>
            <person name="Brettin T."/>
            <person name="Detter J.C."/>
            <person name="Han C."/>
            <person name="Larimer F."/>
            <person name="Land M."/>
            <person name="Hauser L."/>
            <person name="Markowitz V."/>
            <person name="Cheng J.-F."/>
            <person name="Hugenholtz P."/>
            <person name="Woyke T."/>
            <person name="Wu D."/>
            <person name="Tindall B."/>
            <person name="Pomrenke H."/>
            <person name="Brambilla E."/>
            <person name="Klenk H.-P."/>
            <person name="Eisen J.A."/>
        </authorList>
    </citation>
    <scope>NUCLEOTIDE SEQUENCE [LARGE SCALE GENOMIC DNA]</scope>
    <source>
        <strain evidence="8">ATCC 35273 / DSM 5150 / MD-1</strain>
    </source>
</reference>
<dbReference type="EMBL" id="CP003359">
    <property type="protein sequence ID" value="AGB41938.1"/>
    <property type="molecule type" value="Genomic_DNA"/>
</dbReference>
<feature type="domain" description="PTS EIIA type-4" evidence="6">
    <location>
        <begin position="1"/>
        <end position="130"/>
    </location>
</feature>
<dbReference type="PANTHER" id="PTHR38594">
    <property type="entry name" value="PEP-DEPENDENT DIHYDROXYACETONE KINASE, PHOSPHORYL DONOR SUBUNIT DHAM"/>
    <property type="match status" value="1"/>
</dbReference>
<comment type="function">
    <text evidence="2">Component of the dihydroxyacetone kinase complex, which is responsible for the phosphoenolpyruvate (PEP)-dependent phosphorylation of dihydroxyacetone. DhaM serves as the phosphoryl donor. Is phosphorylated by phosphoenolpyruvate in an EI- and HPr-dependent reaction, and a phosphorelay system on histidine residues finally leads to phosphoryl transfer to DhaL and dihydroxyacetone.</text>
</comment>
<dbReference type="InterPro" id="IPR036662">
    <property type="entry name" value="PTS_EIIA_man-typ_sf"/>
</dbReference>
<dbReference type="Proteomes" id="UP000010880">
    <property type="component" value="Chromosome"/>
</dbReference>
<evidence type="ECO:0000313" key="8">
    <source>
        <dbReference type="Proteomes" id="UP000010880"/>
    </source>
</evidence>
<dbReference type="PANTHER" id="PTHR38594:SF1">
    <property type="entry name" value="PEP-DEPENDENT DIHYDROXYACETONE KINASE, PHOSPHORYL DONOR SUBUNIT DHAM"/>
    <property type="match status" value="1"/>
</dbReference>
<dbReference type="KEGG" id="hhl:Halha_2040"/>
<dbReference type="SUPFAM" id="SSF53062">
    <property type="entry name" value="PTS system fructose IIA component-like"/>
    <property type="match status" value="1"/>
</dbReference>
<dbReference type="PROSITE" id="PS51096">
    <property type="entry name" value="PTS_EIIA_TYPE_4"/>
    <property type="match status" value="1"/>
</dbReference>
<dbReference type="eggNOG" id="COG3412">
    <property type="taxonomic scope" value="Bacteria"/>
</dbReference>
<evidence type="ECO:0000259" key="6">
    <source>
        <dbReference type="PROSITE" id="PS51096"/>
    </source>
</evidence>
<evidence type="ECO:0000256" key="3">
    <source>
        <dbReference type="ARBA" id="ARBA00012095"/>
    </source>
</evidence>
<dbReference type="InterPro" id="IPR039643">
    <property type="entry name" value="DhaM"/>
</dbReference>
<dbReference type="GO" id="GO:0009401">
    <property type="term" value="P:phosphoenolpyruvate-dependent sugar phosphotransferase system"/>
    <property type="evidence" value="ECO:0007669"/>
    <property type="project" value="InterPro"/>
</dbReference>
<dbReference type="Pfam" id="PF03610">
    <property type="entry name" value="EIIA-man"/>
    <property type="match status" value="1"/>
</dbReference>
<dbReference type="OrthoDB" id="7065393at2"/>
<keyword evidence="8" id="KW-1185">Reference proteome</keyword>
<dbReference type="RefSeq" id="WP_015327652.1">
    <property type="nucleotide sequence ID" value="NC_019978.1"/>
</dbReference>
<dbReference type="HOGENOM" id="CLU_045361_2_1_9"/>
<dbReference type="GO" id="GO:0016020">
    <property type="term" value="C:membrane"/>
    <property type="evidence" value="ECO:0007669"/>
    <property type="project" value="InterPro"/>
</dbReference>
<evidence type="ECO:0000313" key="7">
    <source>
        <dbReference type="EMBL" id="AGB41938.1"/>
    </source>
</evidence>
<evidence type="ECO:0000256" key="4">
    <source>
        <dbReference type="ARBA" id="ARBA00022679"/>
    </source>
</evidence>
<sequence length="130" mass="13995">MIGIVLVSHSRKLAEGIEELALEMIPRKIPLVSIGGDEDGRIGTDIDEIIEAVKEVYSENGVLIIGDVGSSLMNSKEALDILELDGYENVAVSGAPLVEGAMIAAVEANLGKGLREIKRKVESKRIIEWI</sequence>
<name>L0KCY4_HALHC</name>